<keyword evidence="3" id="KW-1185">Reference proteome</keyword>
<evidence type="ECO:0000313" key="4">
    <source>
        <dbReference type="WBParaSite" id="NBR_0000136901-mRNA-1"/>
    </source>
</evidence>
<dbReference type="Proteomes" id="UP000271162">
    <property type="component" value="Unassembled WGS sequence"/>
</dbReference>
<evidence type="ECO:0000313" key="2">
    <source>
        <dbReference type="EMBL" id="VDL64771.1"/>
    </source>
</evidence>
<reference evidence="4" key="1">
    <citation type="submission" date="2017-02" db="UniProtKB">
        <authorList>
            <consortium name="WormBaseParasite"/>
        </authorList>
    </citation>
    <scope>IDENTIFICATION</scope>
</reference>
<evidence type="ECO:0000256" key="1">
    <source>
        <dbReference type="SAM" id="Phobius"/>
    </source>
</evidence>
<protein>
    <submittedName>
        <fullName evidence="4">PKD_channel domain-containing protein</fullName>
    </submittedName>
</protein>
<dbReference type="AlphaFoldDB" id="A0A0N4XFR7"/>
<feature type="transmembrane region" description="Helical" evidence="1">
    <location>
        <begin position="319"/>
        <end position="342"/>
    </location>
</feature>
<evidence type="ECO:0000313" key="3">
    <source>
        <dbReference type="Proteomes" id="UP000271162"/>
    </source>
</evidence>
<gene>
    <name evidence="2" type="ORF">NBR_LOCUS1370</name>
</gene>
<dbReference type="EMBL" id="UYSL01001050">
    <property type="protein sequence ID" value="VDL64771.1"/>
    <property type="molecule type" value="Genomic_DNA"/>
</dbReference>
<accession>A0A0N4XFR7</accession>
<dbReference type="STRING" id="27835.A0A0N4XFR7"/>
<keyword evidence="1" id="KW-1133">Transmembrane helix</keyword>
<dbReference type="InterPro" id="IPR051223">
    <property type="entry name" value="Polycystin"/>
</dbReference>
<keyword evidence="1" id="KW-0472">Membrane</keyword>
<name>A0A0N4XFR7_NIPBR</name>
<reference evidence="2 3" key="2">
    <citation type="submission" date="2018-11" db="EMBL/GenBank/DDBJ databases">
        <authorList>
            <consortium name="Pathogen Informatics"/>
        </authorList>
    </citation>
    <scope>NUCLEOTIDE SEQUENCE [LARGE SCALE GENOMIC DNA]</scope>
</reference>
<dbReference type="PANTHER" id="PTHR10877:SF194">
    <property type="entry name" value="LOCATION OF VULVA DEFECTIVE 1"/>
    <property type="match status" value="1"/>
</dbReference>
<proteinExistence type="predicted"/>
<sequence>MALTEDQLNEATKNVLSVSNSLVSSVQQAGQNPLTSDKNKNLDNEKTNFDAIFNALPENAGDIRYVESYTEEEWADEANRLVVETVAKNAAKQLQTLFGTLEDTYANKAILDETSSFGAYAFPPPPKSYQILQVFTFETSAWNASVYIEVRLSTLEKTVSDAELYVFVSYQSIPGPLTKDHDRMYHWKNPNYPLYIFTPSNELYNRTGLFFVGIGQTSRTASNCVAYEPPTGIDTADWCFVKEFEFDFFARVLTKGCYYFHEQIGRFGNMNDTATQYFDDTIVECTTTHLTTFSVGLLNPAVDTEFTYKYISDYRKQNAYAAMIVFLLAVNMGVIIIFSIHYQILEVDKGSMYAIVDNISADLYHYAVVVETGYRMAAGTDSRKCILLGSLGISAMYECGRIILEKDHDNVGTATGSSSRIFIPDRFIGFPSMIGSEKALETER</sequence>
<dbReference type="GO" id="GO:0016020">
    <property type="term" value="C:membrane"/>
    <property type="evidence" value="ECO:0007669"/>
    <property type="project" value="TreeGrafter"/>
</dbReference>
<dbReference type="WBParaSite" id="NBR_0000136901-mRNA-1">
    <property type="protein sequence ID" value="NBR_0000136901-mRNA-1"/>
    <property type="gene ID" value="NBR_0000136901"/>
</dbReference>
<keyword evidence="1" id="KW-0812">Transmembrane</keyword>
<dbReference type="GO" id="GO:0005262">
    <property type="term" value="F:calcium channel activity"/>
    <property type="evidence" value="ECO:0007669"/>
    <property type="project" value="TreeGrafter"/>
</dbReference>
<organism evidence="4">
    <name type="scientific">Nippostrongylus brasiliensis</name>
    <name type="common">Rat hookworm</name>
    <dbReference type="NCBI Taxonomy" id="27835"/>
    <lineage>
        <taxon>Eukaryota</taxon>
        <taxon>Metazoa</taxon>
        <taxon>Ecdysozoa</taxon>
        <taxon>Nematoda</taxon>
        <taxon>Chromadorea</taxon>
        <taxon>Rhabditida</taxon>
        <taxon>Rhabditina</taxon>
        <taxon>Rhabditomorpha</taxon>
        <taxon>Strongyloidea</taxon>
        <taxon>Heligmosomidae</taxon>
        <taxon>Nippostrongylus</taxon>
    </lineage>
</organism>
<dbReference type="PANTHER" id="PTHR10877">
    <property type="entry name" value="POLYCYSTIN FAMILY MEMBER"/>
    <property type="match status" value="1"/>
</dbReference>
<dbReference type="GO" id="GO:0050982">
    <property type="term" value="P:detection of mechanical stimulus"/>
    <property type="evidence" value="ECO:0007669"/>
    <property type="project" value="TreeGrafter"/>
</dbReference>